<evidence type="ECO:0000313" key="8">
    <source>
        <dbReference type="Proteomes" id="UP000749559"/>
    </source>
</evidence>
<evidence type="ECO:0000256" key="6">
    <source>
        <dbReference type="ARBA" id="ARBA00023315"/>
    </source>
</evidence>
<dbReference type="EMBL" id="CAIIXF020000001">
    <property type="protein sequence ID" value="CAH1772911.1"/>
    <property type="molecule type" value="Genomic_DNA"/>
</dbReference>
<evidence type="ECO:0000313" key="7">
    <source>
        <dbReference type="EMBL" id="CAH1772911.1"/>
    </source>
</evidence>
<feature type="non-terminal residue" evidence="7">
    <location>
        <position position="502"/>
    </location>
</feature>
<dbReference type="GO" id="GO:0016020">
    <property type="term" value="C:membrane"/>
    <property type="evidence" value="ECO:0007669"/>
    <property type="project" value="UniProtKB-SubCell"/>
</dbReference>
<protein>
    <submittedName>
        <fullName evidence="7">Uncharacterized protein</fullName>
    </submittedName>
</protein>
<keyword evidence="8" id="KW-1185">Reference proteome</keyword>
<evidence type="ECO:0000256" key="1">
    <source>
        <dbReference type="ARBA" id="ARBA00004141"/>
    </source>
</evidence>
<gene>
    <name evidence="7" type="ORF">OFUS_LOCUS588</name>
</gene>
<proteinExistence type="predicted"/>
<dbReference type="GO" id="GO:0016746">
    <property type="term" value="F:acyltransferase activity"/>
    <property type="evidence" value="ECO:0007669"/>
    <property type="project" value="UniProtKB-KW"/>
</dbReference>
<dbReference type="AlphaFoldDB" id="A0A8J1YA65"/>
<accession>A0A8J1YA65</accession>
<reference evidence="7" key="1">
    <citation type="submission" date="2022-03" db="EMBL/GenBank/DDBJ databases">
        <authorList>
            <person name="Martin C."/>
        </authorList>
    </citation>
    <scope>NUCLEOTIDE SEQUENCE</scope>
</reference>
<keyword evidence="2" id="KW-0808">Transferase</keyword>
<evidence type="ECO:0000256" key="5">
    <source>
        <dbReference type="ARBA" id="ARBA00023136"/>
    </source>
</evidence>
<dbReference type="InterPro" id="IPR049941">
    <property type="entry name" value="LPLAT_7/PORCN-like"/>
</dbReference>
<name>A0A8J1YA65_OWEFU</name>
<dbReference type="Pfam" id="PF03062">
    <property type="entry name" value="MBOAT"/>
    <property type="match status" value="1"/>
</dbReference>
<keyword evidence="3" id="KW-0812">Transmembrane</keyword>
<comment type="caution">
    <text evidence="7">The sequence shown here is derived from an EMBL/GenBank/DDBJ whole genome shotgun (WGS) entry which is preliminary data.</text>
</comment>
<evidence type="ECO:0000256" key="2">
    <source>
        <dbReference type="ARBA" id="ARBA00022679"/>
    </source>
</evidence>
<evidence type="ECO:0000256" key="3">
    <source>
        <dbReference type="ARBA" id="ARBA00022692"/>
    </source>
</evidence>
<organism evidence="7 8">
    <name type="scientific">Owenia fusiformis</name>
    <name type="common">Polychaete worm</name>
    <dbReference type="NCBI Taxonomy" id="6347"/>
    <lineage>
        <taxon>Eukaryota</taxon>
        <taxon>Metazoa</taxon>
        <taxon>Spiralia</taxon>
        <taxon>Lophotrochozoa</taxon>
        <taxon>Annelida</taxon>
        <taxon>Polychaeta</taxon>
        <taxon>Sedentaria</taxon>
        <taxon>Canalipalpata</taxon>
        <taxon>Sabellida</taxon>
        <taxon>Oweniida</taxon>
        <taxon>Oweniidae</taxon>
        <taxon>Owenia</taxon>
    </lineage>
</organism>
<keyword evidence="4" id="KW-1133">Transmembrane helix</keyword>
<dbReference type="InterPro" id="IPR004299">
    <property type="entry name" value="MBOAT_fam"/>
</dbReference>
<dbReference type="PANTHER" id="PTHR13906">
    <property type="entry name" value="PORCUPINE"/>
    <property type="match status" value="1"/>
</dbReference>
<dbReference type="PANTHER" id="PTHR13906:SF4">
    <property type="entry name" value="LYSOPHOSPHOLIPID ACYLTRANSFERASE 6"/>
    <property type="match status" value="1"/>
</dbReference>
<keyword evidence="5" id="KW-0472">Membrane</keyword>
<keyword evidence="6" id="KW-0012">Acyltransferase</keyword>
<sequence length="502" mass="58401">FKMSPIYPGSRFLLGYNQFIGISIDELNFLVGQVICLVFAFLFRRFLHHSKVSTDTRHITAFSGGIIILWFCHGIHSFHLITQALVSYAIILYFPPEAIRKVVFLYAMGHLCVVHIYRLIVDYDATITIEITGPLMISTQKVITVAFTLHDGRDKSPDRLSDDQKRHAISKPPTLIEYLGYYFSFQNILCGPLCYYQDYDEFIKGTNYNRTQHPSCKNSPKITRTSEPSPLFEVMRKVALICIFAGSFHLIVPIVPIVRNVDPEFMRSHSRPFRTIYLFVSYTIAKHKYYFAMLSGEAISNASGLGFNGYDETGKAHWDLVSPFRLMKMELATSTKEIVDSWNIQCALWFRRISYDRVPYKETWKKTFCTLMLSAVWHGFYPGYYLSFTLAALTIEASRKLRRLVRHHFTDNKHTKLGYDIFTWCLTQFGISYWILPFPVQKFWPSIHFFNDTYWFMHITLLVILLLLPNRRRESPKSKDNGVSKVDINLNQGNHKAHYHAS</sequence>
<dbReference type="Proteomes" id="UP000749559">
    <property type="component" value="Unassembled WGS sequence"/>
</dbReference>
<comment type="subcellular location">
    <subcellularLocation>
        <location evidence="1">Membrane</location>
        <topology evidence="1">Multi-pass membrane protein</topology>
    </subcellularLocation>
</comment>
<dbReference type="GO" id="GO:0030258">
    <property type="term" value="P:lipid modification"/>
    <property type="evidence" value="ECO:0007669"/>
    <property type="project" value="TreeGrafter"/>
</dbReference>
<evidence type="ECO:0000256" key="4">
    <source>
        <dbReference type="ARBA" id="ARBA00022989"/>
    </source>
</evidence>